<gene>
    <name evidence="1" type="ORF">EJ08DRAFT_738176</name>
</gene>
<sequence>MESLKARNGAELKNGCFHYPKNLDHSKVKQYSSKEVGEFITAFNLEAEPLINDKLEKDTKSSEVYCPTCIANGYRYEWSRYLGRGDKWIPEQQPPKQALVHAESFDKGVSYAGKDPARETIEYGKRSFHHYSPNLDAYPPPTGTFQRGIEVNKDSIGEVFHLAVAKVLLPSLVKVITPEDSGFNKTVGSITDTTLGAMDFLKFYRFHVAPDIFDNVPILKSAANKSTEMISAVFAAHSTEQDDLFKKIRSALDRSPTHDRTEGKLNLSWQPRTRISALCRCYLERFLEHSKQKPLPAPKADESVLLLYYRCVEKDTSGRNMFLKDKKGKQFQNFQACLDAVEEANHIKGVKKTRTFKHVIIFGDFSVSTDLKEQLKGKSSDISYYYIPQPWKVTKDERPAPTEERYFWSHFRREKESPAFEIEDGVPLQVKNLGLFMALQDLYQDKVCCVGYRSGFLDGAAFIGMPVFYFDETVSETKATPRLWSDLLWNSGESQGLAAGRMVAASDKLNTLIRIDLLSKSGWVLDGSVAIRLAVALNTYMLENRNDKPIWRNRVVFLGNVELQRLVEAAILSLDTKNTFGLGK</sequence>
<dbReference type="EMBL" id="MU007098">
    <property type="protein sequence ID" value="KAF2421481.1"/>
    <property type="molecule type" value="Genomic_DNA"/>
</dbReference>
<name>A0A9P4NH35_9PEZI</name>
<protein>
    <submittedName>
        <fullName evidence="1">Uncharacterized protein</fullName>
    </submittedName>
</protein>
<evidence type="ECO:0000313" key="2">
    <source>
        <dbReference type="Proteomes" id="UP000800235"/>
    </source>
</evidence>
<dbReference type="AlphaFoldDB" id="A0A9P4NH35"/>
<evidence type="ECO:0000313" key="1">
    <source>
        <dbReference type="EMBL" id="KAF2421481.1"/>
    </source>
</evidence>
<dbReference type="Proteomes" id="UP000800235">
    <property type="component" value="Unassembled WGS sequence"/>
</dbReference>
<accession>A0A9P4NH35</accession>
<proteinExistence type="predicted"/>
<comment type="caution">
    <text evidence="1">The sequence shown here is derived from an EMBL/GenBank/DDBJ whole genome shotgun (WGS) entry which is preliminary data.</text>
</comment>
<keyword evidence="2" id="KW-1185">Reference proteome</keyword>
<reference evidence="1" key="1">
    <citation type="journal article" date="2020" name="Stud. Mycol.">
        <title>101 Dothideomycetes genomes: a test case for predicting lifestyles and emergence of pathogens.</title>
        <authorList>
            <person name="Haridas S."/>
            <person name="Albert R."/>
            <person name="Binder M."/>
            <person name="Bloem J."/>
            <person name="Labutti K."/>
            <person name="Salamov A."/>
            <person name="Andreopoulos B."/>
            <person name="Baker S."/>
            <person name="Barry K."/>
            <person name="Bills G."/>
            <person name="Bluhm B."/>
            <person name="Cannon C."/>
            <person name="Castanera R."/>
            <person name="Culley D."/>
            <person name="Daum C."/>
            <person name="Ezra D."/>
            <person name="Gonzalez J."/>
            <person name="Henrissat B."/>
            <person name="Kuo A."/>
            <person name="Liang C."/>
            <person name="Lipzen A."/>
            <person name="Lutzoni F."/>
            <person name="Magnuson J."/>
            <person name="Mondo S."/>
            <person name="Nolan M."/>
            <person name="Ohm R."/>
            <person name="Pangilinan J."/>
            <person name="Park H.-J."/>
            <person name="Ramirez L."/>
            <person name="Alfaro M."/>
            <person name="Sun H."/>
            <person name="Tritt A."/>
            <person name="Yoshinaga Y."/>
            <person name="Zwiers L.-H."/>
            <person name="Turgeon B."/>
            <person name="Goodwin S."/>
            <person name="Spatafora J."/>
            <person name="Crous P."/>
            <person name="Grigoriev I."/>
        </authorList>
    </citation>
    <scope>NUCLEOTIDE SEQUENCE</scope>
    <source>
        <strain evidence="1">CBS 130266</strain>
    </source>
</reference>
<dbReference type="OrthoDB" id="3946475at2759"/>
<organism evidence="1 2">
    <name type="scientific">Tothia fuscella</name>
    <dbReference type="NCBI Taxonomy" id="1048955"/>
    <lineage>
        <taxon>Eukaryota</taxon>
        <taxon>Fungi</taxon>
        <taxon>Dikarya</taxon>
        <taxon>Ascomycota</taxon>
        <taxon>Pezizomycotina</taxon>
        <taxon>Dothideomycetes</taxon>
        <taxon>Pleosporomycetidae</taxon>
        <taxon>Venturiales</taxon>
        <taxon>Cylindrosympodiaceae</taxon>
        <taxon>Tothia</taxon>
    </lineage>
</organism>